<feature type="transmembrane region" description="Helical" evidence="9">
    <location>
        <begin position="292"/>
        <end position="311"/>
    </location>
</feature>
<keyword evidence="8 9" id="KW-0472">Membrane</keyword>
<comment type="subcellular location">
    <subcellularLocation>
        <location evidence="1">Cell membrane</location>
        <topology evidence="1">Multi-pass membrane protein</topology>
    </subcellularLocation>
</comment>
<protein>
    <submittedName>
        <fullName evidence="11">Trk system potassium uptake protein TrkH</fullName>
    </submittedName>
</protein>
<evidence type="ECO:0000256" key="2">
    <source>
        <dbReference type="ARBA" id="ARBA00009137"/>
    </source>
</evidence>
<feature type="transmembrane region" description="Helical" evidence="9">
    <location>
        <begin position="261"/>
        <end position="280"/>
    </location>
</feature>
<comment type="similarity">
    <text evidence="2">Belongs to the TrkH potassium transport family.</text>
</comment>
<sequence length="517" mass="55839">MRSDTIAPLGRDLGWMLRVLGWLILVSVVVPLVWGEYYAIPGLVISGLVPVAIGWGLSTAFADADSPDKLHGMMIAATGWFAIAVFGSLPFLTVAWIATLTPGGLGLATPPLTESLTVFTNPLNAIFESMSGFTGTGLTMAEDESTLPRTLQWWRSLIQWVGGVGVIVLTTAILARPGSGSLTLYKSEARSQKIHPSIVSTVQTIWWIFLLFTSLSILLLWLAGLPPWQAINHGMTAISTGGFSVIDGSIGAYDSVVIEAVLLPIMIAGGIAFPVHYLVLQGDLRGLYTDLQTRWLAAVLVVGSVFLWLLVSPAYDSVMEAFRYGVFQFVSALTATGFQTATEPAPLSLAVWPTSALLTLVFAMVVGAAAGSTAGGIKLIRLIMLVKGIRFRVSYVFYPDSTVHRLWIDDRVLDEEEGPREFGEAAIIALLWFVFLATSLFVLLMTLPSETYPLEMILFEIASAQGNIGLSAGITGPESLPTAGKLAFILNMWIGRLEIIPILVTLRALFWRGGIYE</sequence>
<evidence type="ECO:0000256" key="8">
    <source>
        <dbReference type="ARBA" id="ARBA00023136"/>
    </source>
</evidence>
<evidence type="ECO:0000256" key="4">
    <source>
        <dbReference type="ARBA" id="ARBA00022475"/>
    </source>
</evidence>
<reference evidence="12 13" key="2">
    <citation type="submission" date="2016-10" db="EMBL/GenBank/DDBJ databases">
        <authorList>
            <person name="Varghese N."/>
            <person name="Submissions S."/>
        </authorList>
    </citation>
    <scope>NUCLEOTIDE SEQUENCE [LARGE SCALE GENOMIC DNA]</scope>
    <source>
        <strain evidence="10 13">CDM_1</strain>
        <strain evidence="12">CDM_6</strain>
    </source>
</reference>
<feature type="transmembrane region" description="Helical" evidence="9">
    <location>
        <begin position="356"/>
        <end position="380"/>
    </location>
</feature>
<feature type="transmembrane region" description="Helical" evidence="9">
    <location>
        <begin position="12"/>
        <end position="34"/>
    </location>
</feature>
<keyword evidence="7" id="KW-0406">Ion transport</keyword>
<dbReference type="STRING" id="392421.SAMN04488694_13414"/>
<organism evidence="11 12">
    <name type="scientific">Natrinema hispanicum</name>
    <dbReference type="NCBI Taxonomy" id="392421"/>
    <lineage>
        <taxon>Archaea</taxon>
        <taxon>Methanobacteriati</taxon>
        <taxon>Methanobacteriota</taxon>
        <taxon>Stenosarchaea group</taxon>
        <taxon>Halobacteria</taxon>
        <taxon>Halobacteriales</taxon>
        <taxon>Natrialbaceae</taxon>
        <taxon>Natrinema</taxon>
    </lineage>
</organism>
<dbReference type="AlphaFoldDB" id="A0A1I0J7P9"/>
<dbReference type="EMBL" id="FOIC01000034">
    <property type="protein sequence ID" value="SEU05917.1"/>
    <property type="molecule type" value="Genomic_DNA"/>
</dbReference>
<evidence type="ECO:0000313" key="10">
    <source>
        <dbReference type="EMBL" id="SDD74055.1"/>
    </source>
</evidence>
<evidence type="ECO:0000256" key="5">
    <source>
        <dbReference type="ARBA" id="ARBA00022692"/>
    </source>
</evidence>
<evidence type="ECO:0000256" key="1">
    <source>
        <dbReference type="ARBA" id="ARBA00004651"/>
    </source>
</evidence>
<evidence type="ECO:0000256" key="7">
    <source>
        <dbReference type="ARBA" id="ARBA00023065"/>
    </source>
</evidence>
<keyword evidence="6 9" id="KW-1133">Transmembrane helix</keyword>
<accession>A0A1I0J7P9</accession>
<dbReference type="Proteomes" id="UP000199320">
    <property type="component" value="Unassembled WGS sequence"/>
</dbReference>
<keyword evidence="5 9" id="KW-0812">Transmembrane</keyword>
<gene>
    <name evidence="11" type="ORF">SAMN04488694_13414</name>
    <name evidence="10" type="ORF">SAMN05192552_104410</name>
</gene>
<feature type="transmembrane region" description="Helical" evidence="9">
    <location>
        <begin position="198"/>
        <end position="223"/>
    </location>
</feature>
<feature type="transmembrane region" description="Helical" evidence="9">
    <location>
        <begin position="486"/>
        <end position="510"/>
    </location>
</feature>
<dbReference type="EMBL" id="FMZP01000044">
    <property type="protein sequence ID" value="SDD74055.1"/>
    <property type="molecule type" value="Genomic_DNA"/>
</dbReference>
<feature type="transmembrane region" description="Helical" evidence="9">
    <location>
        <begin position="425"/>
        <end position="447"/>
    </location>
</feature>
<dbReference type="GO" id="GO:0005886">
    <property type="term" value="C:plasma membrane"/>
    <property type="evidence" value="ECO:0007669"/>
    <property type="project" value="UniProtKB-SubCell"/>
</dbReference>
<evidence type="ECO:0000256" key="9">
    <source>
        <dbReference type="SAM" id="Phobius"/>
    </source>
</evidence>
<evidence type="ECO:0000256" key="6">
    <source>
        <dbReference type="ARBA" id="ARBA00022989"/>
    </source>
</evidence>
<evidence type="ECO:0000313" key="12">
    <source>
        <dbReference type="Proteomes" id="UP000199320"/>
    </source>
</evidence>
<keyword evidence="3" id="KW-0813">Transport</keyword>
<keyword evidence="12" id="KW-1185">Reference proteome</keyword>
<feature type="transmembrane region" description="Helical" evidence="9">
    <location>
        <begin position="74"/>
        <end position="98"/>
    </location>
</feature>
<dbReference type="PANTHER" id="PTHR32024">
    <property type="entry name" value="TRK SYSTEM POTASSIUM UPTAKE PROTEIN TRKG-RELATED"/>
    <property type="match status" value="1"/>
</dbReference>
<evidence type="ECO:0000313" key="11">
    <source>
        <dbReference type="EMBL" id="SEU05917.1"/>
    </source>
</evidence>
<dbReference type="InterPro" id="IPR003445">
    <property type="entry name" value="Cat_transpt"/>
</dbReference>
<dbReference type="Pfam" id="PF02386">
    <property type="entry name" value="TrkH"/>
    <property type="match status" value="1"/>
</dbReference>
<evidence type="ECO:0000256" key="3">
    <source>
        <dbReference type="ARBA" id="ARBA00022448"/>
    </source>
</evidence>
<reference evidence="11" key="1">
    <citation type="submission" date="2016-10" db="EMBL/GenBank/DDBJ databases">
        <authorList>
            <person name="de Groot N.N."/>
        </authorList>
    </citation>
    <scope>NUCLEOTIDE SEQUENCE [LARGE SCALE GENOMIC DNA]</scope>
    <source>
        <strain evidence="11">CDM_6</strain>
    </source>
</reference>
<evidence type="ECO:0000313" key="13">
    <source>
        <dbReference type="Proteomes" id="UP000324021"/>
    </source>
</evidence>
<feature type="transmembrane region" description="Helical" evidence="9">
    <location>
        <begin position="157"/>
        <end position="177"/>
    </location>
</feature>
<dbReference type="PANTHER" id="PTHR32024:SF2">
    <property type="entry name" value="TRK SYSTEM POTASSIUM UPTAKE PROTEIN TRKG-RELATED"/>
    <property type="match status" value="1"/>
</dbReference>
<dbReference type="GO" id="GO:0030001">
    <property type="term" value="P:metal ion transport"/>
    <property type="evidence" value="ECO:0007669"/>
    <property type="project" value="UniProtKB-ARBA"/>
</dbReference>
<dbReference type="RefSeq" id="WP_223174785.1">
    <property type="nucleotide sequence ID" value="NZ_FMZP01000044.1"/>
</dbReference>
<name>A0A1I0J7P9_9EURY</name>
<dbReference type="Proteomes" id="UP000324021">
    <property type="component" value="Unassembled WGS sequence"/>
</dbReference>
<dbReference type="GO" id="GO:0008324">
    <property type="term" value="F:monoatomic cation transmembrane transporter activity"/>
    <property type="evidence" value="ECO:0007669"/>
    <property type="project" value="InterPro"/>
</dbReference>
<proteinExistence type="inferred from homology"/>
<feature type="transmembrane region" description="Helical" evidence="9">
    <location>
        <begin position="40"/>
        <end position="62"/>
    </location>
</feature>
<keyword evidence="4" id="KW-1003">Cell membrane</keyword>